<dbReference type="Proteomes" id="UP000887013">
    <property type="component" value="Unassembled WGS sequence"/>
</dbReference>
<evidence type="ECO:0000313" key="1">
    <source>
        <dbReference type="EMBL" id="GFS64901.1"/>
    </source>
</evidence>
<proteinExistence type="predicted"/>
<reference evidence="1" key="1">
    <citation type="submission" date="2020-08" db="EMBL/GenBank/DDBJ databases">
        <title>Multicomponent nature underlies the extraordinary mechanical properties of spider dragline silk.</title>
        <authorList>
            <person name="Kono N."/>
            <person name="Nakamura H."/>
            <person name="Mori M."/>
            <person name="Yoshida Y."/>
            <person name="Ohtoshi R."/>
            <person name="Malay A.D."/>
            <person name="Moran D.A.P."/>
            <person name="Tomita M."/>
            <person name="Numata K."/>
            <person name="Arakawa K."/>
        </authorList>
    </citation>
    <scope>NUCLEOTIDE SEQUENCE</scope>
</reference>
<gene>
    <name evidence="1" type="ORF">NPIL_296541</name>
</gene>
<dbReference type="EMBL" id="BMAW01094330">
    <property type="protein sequence ID" value="GFS64901.1"/>
    <property type="molecule type" value="Genomic_DNA"/>
</dbReference>
<organism evidence="1 2">
    <name type="scientific">Nephila pilipes</name>
    <name type="common">Giant wood spider</name>
    <name type="synonym">Nephila maculata</name>
    <dbReference type="NCBI Taxonomy" id="299642"/>
    <lineage>
        <taxon>Eukaryota</taxon>
        <taxon>Metazoa</taxon>
        <taxon>Ecdysozoa</taxon>
        <taxon>Arthropoda</taxon>
        <taxon>Chelicerata</taxon>
        <taxon>Arachnida</taxon>
        <taxon>Araneae</taxon>
        <taxon>Araneomorphae</taxon>
        <taxon>Entelegynae</taxon>
        <taxon>Araneoidea</taxon>
        <taxon>Nephilidae</taxon>
        <taxon>Nephila</taxon>
    </lineage>
</organism>
<comment type="caution">
    <text evidence="1">The sequence shown here is derived from an EMBL/GenBank/DDBJ whole genome shotgun (WGS) entry which is preliminary data.</text>
</comment>
<accession>A0A8X6IY80</accession>
<name>A0A8X6IY80_NEPPI</name>
<protein>
    <submittedName>
        <fullName evidence="1">Uncharacterized protein</fullName>
    </submittedName>
</protein>
<evidence type="ECO:0000313" key="2">
    <source>
        <dbReference type="Proteomes" id="UP000887013"/>
    </source>
</evidence>
<keyword evidence="2" id="KW-1185">Reference proteome</keyword>
<dbReference type="AlphaFoldDB" id="A0A8X6IY80"/>
<sequence length="179" mass="18914">MDSRCLQLPIEEMVDEKKGSTPLLTSTEGPTSRYVLMPMVSASVRCTEPGTAASAPAAAYLASPYAGPVAPVVNHVAPVAPLSLLQWPSLPQVFMGVRTEPPSVLLPQQLSLGGALGGHGALDSAPAALAYGVSLAPSALAWGSWTWSWKGSDPLNGNHHYRKYLKLIAKIIIYELGRI</sequence>